<protein>
    <submittedName>
        <fullName evidence="3">Uncharacterized conserved protein</fullName>
    </submittedName>
</protein>
<evidence type="ECO:0000259" key="2">
    <source>
        <dbReference type="Pfam" id="PF10006"/>
    </source>
</evidence>
<dbReference type="EMBL" id="CP001643">
    <property type="protein sequence ID" value="ACU86122.1"/>
    <property type="molecule type" value="Genomic_DNA"/>
</dbReference>
<evidence type="ECO:0000313" key="4">
    <source>
        <dbReference type="Proteomes" id="UP000001919"/>
    </source>
</evidence>
<proteinExistence type="predicted"/>
<accession>C7MEX2</accession>
<reference evidence="3 4" key="1">
    <citation type="journal article" date="2009" name="Stand. Genomic Sci.">
        <title>Complete genome sequence of Brachybacterium faecium type strain (Schefferle 6-10).</title>
        <authorList>
            <person name="Lapidus A."/>
            <person name="Pukall R."/>
            <person name="Labuttii K."/>
            <person name="Copeland A."/>
            <person name="Del Rio T.G."/>
            <person name="Nolan M."/>
            <person name="Chen F."/>
            <person name="Lucas S."/>
            <person name="Tice H."/>
            <person name="Cheng J.F."/>
            <person name="Bruce D."/>
            <person name="Goodwin L."/>
            <person name="Pitluck S."/>
            <person name="Rohde M."/>
            <person name="Goker M."/>
            <person name="Pati A."/>
            <person name="Ivanova N."/>
            <person name="Mavrommatis K."/>
            <person name="Chen A."/>
            <person name="Palaniappan K."/>
            <person name="D'haeseleer P."/>
            <person name="Chain P."/>
            <person name="Bristow J."/>
            <person name="Eisen J.A."/>
            <person name="Markowitz V."/>
            <person name="Hugenholtz P."/>
            <person name="Kyrpides N.C."/>
            <person name="Klenk H.P."/>
        </authorList>
    </citation>
    <scope>NUCLEOTIDE SEQUENCE [LARGE SCALE GENOMIC DNA]</scope>
    <source>
        <strain evidence="4">ATCC 43885 / DSM 4810 / JCM 11609 / LMG 19847 / NBRC 14762 / NCIMB 9860 / 6-10</strain>
    </source>
</reference>
<dbReference type="AlphaFoldDB" id="C7MEX2"/>
<feature type="region of interest" description="Disordered" evidence="1">
    <location>
        <begin position="1"/>
        <end position="33"/>
    </location>
</feature>
<feature type="domain" description="DUF2249" evidence="2">
    <location>
        <begin position="34"/>
        <end position="103"/>
    </location>
</feature>
<dbReference type="eggNOG" id="COG4309">
    <property type="taxonomic scope" value="Bacteria"/>
</dbReference>
<keyword evidence="4" id="KW-1185">Reference proteome</keyword>
<dbReference type="OrthoDB" id="8451629at2"/>
<evidence type="ECO:0000313" key="3">
    <source>
        <dbReference type="EMBL" id="ACU86122.1"/>
    </source>
</evidence>
<dbReference type="HOGENOM" id="CLU_146484_0_2_11"/>
<name>C7MEX2_BRAFD</name>
<sequence length="105" mass="11631">MADIQINRSQEEAVDQRPAQQGCACGEHDEGTPELDVQTIPHAVRHASIFGALESLSPGTALILSATHDPVPLLMQLEAKHGDAFHVEYRDRGPERWRILVRRTA</sequence>
<dbReference type="Pfam" id="PF10006">
    <property type="entry name" value="DUF2249"/>
    <property type="match status" value="1"/>
</dbReference>
<gene>
    <name evidence="3" type="ordered locus">Bfae_23290</name>
</gene>
<organism evidence="3 4">
    <name type="scientific">Brachybacterium faecium (strain ATCC 43885 / DSM 4810 / JCM 11609 / LMG 19847 / NBRC 14762 / NCIMB 9860 / 6-10)</name>
    <dbReference type="NCBI Taxonomy" id="446465"/>
    <lineage>
        <taxon>Bacteria</taxon>
        <taxon>Bacillati</taxon>
        <taxon>Actinomycetota</taxon>
        <taxon>Actinomycetes</taxon>
        <taxon>Micrococcales</taxon>
        <taxon>Dermabacteraceae</taxon>
        <taxon>Brachybacterium</taxon>
    </lineage>
</organism>
<evidence type="ECO:0000256" key="1">
    <source>
        <dbReference type="SAM" id="MobiDB-lite"/>
    </source>
</evidence>
<dbReference type="KEGG" id="bfa:Bfae_23290"/>
<dbReference type="PATRIC" id="fig|446465.5.peg.2303"/>
<dbReference type="InterPro" id="IPR018720">
    <property type="entry name" value="DUF2249"/>
</dbReference>
<dbReference type="STRING" id="446465.Bfae_23290"/>
<dbReference type="Proteomes" id="UP000001919">
    <property type="component" value="Chromosome"/>
</dbReference>